<feature type="signal peptide" evidence="1">
    <location>
        <begin position="1"/>
        <end position="33"/>
    </location>
</feature>
<dbReference type="OMA" id="EDCCRYL"/>
<dbReference type="AlphaFoldDB" id="A0A026WV62"/>
<sequence>MRDLHVFKRTQLQKSKMKCVIFTIFLIIAMAMAAPQGEKQPSCSPMYGRCQVYEDCCRYLQCAFYAAKCIPKQGVIVPGEDQRPLGPGPYPPNVPLD</sequence>
<dbReference type="Proteomes" id="UP000053097">
    <property type="component" value="Unassembled WGS sequence"/>
</dbReference>
<dbReference type="EMBL" id="KK107087">
    <property type="protein sequence ID" value="EZA59907.1"/>
    <property type="molecule type" value="Genomic_DNA"/>
</dbReference>
<dbReference type="OrthoDB" id="7554408at2759"/>
<evidence type="ECO:0000256" key="1">
    <source>
        <dbReference type="SAM" id="SignalP"/>
    </source>
</evidence>
<proteinExistence type="predicted"/>
<keyword evidence="1" id="KW-0732">Signal</keyword>
<protein>
    <submittedName>
        <fullName evidence="2">Uncharacterized protein</fullName>
    </submittedName>
</protein>
<accession>A0A026WV62</accession>
<name>A0A026WV62_OOCBI</name>
<organism evidence="2 3">
    <name type="scientific">Ooceraea biroi</name>
    <name type="common">Clonal raider ant</name>
    <name type="synonym">Cerapachys biroi</name>
    <dbReference type="NCBI Taxonomy" id="2015173"/>
    <lineage>
        <taxon>Eukaryota</taxon>
        <taxon>Metazoa</taxon>
        <taxon>Ecdysozoa</taxon>
        <taxon>Arthropoda</taxon>
        <taxon>Hexapoda</taxon>
        <taxon>Insecta</taxon>
        <taxon>Pterygota</taxon>
        <taxon>Neoptera</taxon>
        <taxon>Endopterygota</taxon>
        <taxon>Hymenoptera</taxon>
        <taxon>Apocrita</taxon>
        <taxon>Aculeata</taxon>
        <taxon>Formicoidea</taxon>
        <taxon>Formicidae</taxon>
        <taxon>Dorylinae</taxon>
        <taxon>Ooceraea</taxon>
    </lineage>
</organism>
<feature type="chain" id="PRO_5001546143" evidence="1">
    <location>
        <begin position="34"/>
        <end position="97"/>
    </location>
</feature>
<evidence type="ECO:0000313" key="2">
    <source>
        <dbReference type="EMBL" id="EZA59907.1"/>
    </source>
</evidence>
<keyword evidence="3" id="KW-1185">Reference proteome</keyword>
<gene>
    <name evidence="2" type="ORF">X777_16110</name>
</gene>
<evidence type="ECO:0000313" key="3">
    <source>
        <dbReference type="Proteomes" id="UP000053097"/>
    </source>
</evidence>
<reference evidence="2 3" key="1">
    <citation type="journal article" date="2014" name="Curr. Biol.">
        <title>The genome of the clonal raider ant Cerapachys biroi.</title>
        <authorList>
            <person name="Oxley P.R."/>
            <person name="Ji L."/>
            <person name="Fetter-Pruneda I."/>
            <person name="McKenzie S.K."/>
            <person name="Li C."/>
            <person name="Hu H."/>
            <person name="Zhang G."/>
            <person name="Kronauer D.J."/>
        </authorList>
    </citation>
    <scope>NUCLEOTIDE SEQUENCE [LARGE SCALE GENOMIC DNA]</scope>
</reference>